<dbReference type="AlphaFoldDB" id="A0AA37LGZ9"/>
<sequence>MFSPGLAPRYPHPIGRSTKILRDLWAAKEKLQAYRARTGGGDDAEPDNESALACSTIKRVILQDITSREKRLTAEFFMRHPSELNGGDDDAAGHGVDQTDDDDVRWGLTREQLSRILLLLQPGRNDQPKIANVAATPGLSATHPQAMPSTSAAPTPQILLSGHNCPRC</sequence>
<organism evidence="1 2">
    <name type="scientific">Colletotrichum spaethianum</name>
    <dbReference type="NCBI Taxonomy" id="700344"/>
    <lineage>
        <taxon>Eukaryota</taxon>
        <taxon>Fungi</taxon>
        <taxon>Dikarya</taxon>
        <taxon>Ascomycota</taxon>
        <taxon>Pezizomycotina</taxon>
        <taxon>Sordariomycetes</taxon>
        <taxon>Hypocreomycetidae</taxon>
        <taxon>Glomerellales</taxon>
        <taxon>Glomerellaceae</taxon>
        <taxon>Colletotrichum</taxon>
        <taxon>Colletotrichum spaethianum species complex</taxon>
    </lineage>
</organism>
<protein>
    <submittedName>
        <fullName evidence="1">Uncharacterized protein</fullName>
    </submittedName>
</protein>
<accession>A0AA37LGZ9</accession>
<comment type="caution">
    <text evidence="1">The sequence shown here is derived from an EMBL/GenBank/DDBJ whole genome shotgun (WGS) entry which is preliminary data.</text>
</comment>
<dbReference type="EMBL" id="BQXU01000015">
    <property type="protein sequence ID" value="GKT46338.1"/>
    <property type="molecule type" value="Genomic_DNA"/>
</dbReference>
<gene>
    <name evidence="1" type="ORF">ColSpa_06519</name>
</gene>
<dbReference type="GeneID" id="73327321"/>
<evidence type="ECO:0000313" key="2">
    <source>
        <dbReference type="Proteomes" id="UP001055115"/>
    </source>
</evidence>
<name>A0AA37LGZ9_9PEZI</name>
<reference evidence="1 2" key="1">
    <citation type="submission" date="2022-03" db="EMBL/GenBank/DDBJ databases">
        <title>Genome data of Colletotrichum spp.</title>
        <authorList>
            <person name="Utami Y.D."/>
            <person name="Hiruma K."/>
        </authorList>
    </citation>
    <scope>NUCLEOTIDE SEQUENCE [LARGE SCALE GENOMIC DNA]</scope>
    <source>
        <strain evidence="1 2">MAFF 239500</strain>
    </source>
</reference>
<dbReference type="RefSeq" id="XP_049128688.1">
    <property type="nucleotide sequence ID" value="XM_049272731.1"/>
</dbReference>
<evidence type="ECO:0000313" key="1">
    <source>
        <dbReference type="EMBL" id="GKT46338.1"/>
    </source>
</evidence>
<dbReference type="Proteomes" id="UP001055115">
    <property type="component" value="Unassembled WGS sequence"/>
</dbReference>
<keyword evidence="2" id="KW-1185">Reference proteome</keyword>
<proteinExistence type="predicted"/>